<dbReference type="RefSeq" id="WP_212611623.1">
    <property type="nucleotide sequence ID" value="NZ_FOZZ01000002.1"/>
</dbReference>
<protein>
    <submittedName>
        <fullName evidence="3">YARHG domain-containing protein</fullName>
    </submittedName>
</protein>
<dbReference type="SMART" id="SM01324">
    <property type="entry name" value="YARHG"/>
    <property type="match status" value="1"/>
</dbReference>
<dbReference type="Gene3D" id="1.20.58.1690">
    <property type="match status" value="1"/>
</dbReference>
<dbReference type="InterPro" id="IPR025582">
    <property type="entry name" value="YARHG_dom"/>
</dbReference>
<feature type="signal peptide" evidence="1">
    <location>
        <begin position="1"/>
        <end position="24"/>
    </location>
</feature>
<reference evidence="3 4" key="1">
    <citation type="submission" date="2016-10" db="EMBL/GenBank/DDBJ databases">
        <authorList>
            <person name="de Groot N.N."/>
        </authorList>
    </citation>
    <scope>NUCLEOTIDE SEQUENCE [LARGE SCALE GENOMIC DNA]</scope>
    <source>
        <strain evidence="3 4">DSM 22789</strain>
    </source>
</reference>
<evidence type="ECO:0000256" key="1">
    <source>
        <dbReference type="SAM" id="SignalP"/>
    </source>
</evidence>
<dbReference type="Proteomes" id="UP000198785">
    <property type="component" value="Unassembled WGS sequence"/>
</dbReference>
<evidence type="ECO:0000313" key="3">
    <source>
        <dbReference type="EMBL" id="SFS48682.1"/>
    </source>
</evidence>
<feature type="domain" description="YARHG" evidence="2">
    <location>
        <begin position="293"/>
        <end position="373"/>
    </location>
</feature>
<gene>
    <name evidence="3" type="ORF">SAMN05660206_102185</name>
</gene>
<sequence>MTYYKYLKAITLIISILIHSPLFANDGAFFARGNQLIPINETEISVQKEILRITKIDNRYIEVSVYYEFFNPAEEKEIIVGFEAMSPSGDVDGAPINGQHPYMHDFTVRMNDLPLDYKVALISDSLYNHNGNIKTIDWEHFDGHKAGNYVDFFYVYHFNTKFKKGKNTINHTYRFDVSGGIAYNYYFEYVLTAANRWANRQIDDFTLEIDMGHFEEFYLNKSFFNNINDWKIQGKGKICEIAGSPDSPINTDAMHCYVQHGKIVFTKKKFRPKGELFLQSFSPYMGVSEIDGVDFYLPFSIYLQEQAFYGDNTTPEAKKILRNLPFARRGYVFQDPQLHHFYSDFGWYIPNPKYVAVVKDLTVEEQQWLERWK</sequence>
<name>A0A1I6Q8D5_9SPHI</name>
<dbReference type="EMBL" id="FOZZ01000002">
    <property type="protein sequence ID" value="SFS48682.1"/>
    <property type="molecule type" value="Genomic_DNA"/>
</dbReference>
<dbReference type="AlphaFoldDB" id="A0A1I6Q8D5"/>
<feature type="chain" id="PRO_5011516410" evidence="1">
    <location>
        <begin position="25"/>
        <end position="373"/>
    </location>
</feature>
<evidence type="ECO:0000259" key="2">
    <source>
        <dbReference type="SMART" id="SM01324"/>
    </source>
</evidence>
<dbReference type="Pfam" id="PF13308">
    <property type="entry name" value="YARHG"/>
    <property type="match status" value="1"/>
</dbReference>
<dbReference type="STRING" id="683125.SAMN05660206_102185"/>
<keyword evidence="4" id="KW-1185">Reference proteome</keyword>
<organism evidence="3 4">
    <name type="scientific">Sphingobacterium wenxiniae</name>
    <dbReference type="NCBI Taxonomy" id="683125"/>
    <lineage>
        <taxon>Bacteria</taxon>
        <taxon>Pseudomonadati</taxon>
        <taxon>Bacteroidota</taxon>
        <taxon>Sphingobacteriia</taxon>
        <taxon>Sphingobacteriales</taxon>
        <taxon>Sphingobacteriaceae</taxon>
        <taxon>Sphingobacterium</taxon>
    </lineage>
</organism>
<dbReference type="InterPro" id="IPR038434">
    <property type="entry name" value="YARHG_sf"/>
</dbReference>
<proteinExistence type="predicted"/>
<accession>A0A1I6Q8D5</accession>
<dbReference type="Gene3D" id="2.60.40.3680">
    <property type="match status" value="1"/>
</dbReference>
<keyword evidence="1" id="KW-0732">Signal</keyword>
<evidence type="ECO:0000313" key="4">
    <source>
        <dbReference type="Proteomes" id="UP000198785"/>
    </source>
</evidence>